<dbReference type="Gene3D" id="3.40.720.10">
    <property type="entry name" value="Alkaline Phosphatase, subunit A"/>
    <property type="match status" value="1"/>
</dbReference>
<dbReference type="EMBL" id="JAEPRB010000247">
    <property type="protein sequence ID" value="KAG2218181.1"/>
    <property type="molecule type" value="Genomic_DNA"/>
</dbReference>
<protein>
    <submittedName>
        <fullName evidence="2">Uncharacterized protein</fullName>
    </submittedName>
</protein>
<dbReference type="InterPro" id="IPR002591">
    <property type="entry name" value="Phosphodiest/P_Trfase"/>
</dbReference>
<feature type="region of interest" description="Disordered" evidence="1">
    <location>
        <begin position="1"/>
        <end position="54"/>
    </location>
</feature>
<dbReference type="Gene3D" id="3.30.1360.180">
    <property type="match status" value="1"/>
</dbReference>
<dbReference type="PANTHER" id="PTHR10151">
    <property type="entry name" value="ECTONUCLEOTIDE PYROPHOSPHATASE/PHOSPHODIESTERASE"/>
    <property type="match status" value="1"/>
</dbReference>
<evidence type="ECO:0000256" key="1">
    <source>
        <dbReference type="SAM" id="MobiDB-lite"/>
    </source>
</evidence>
<dbReference type="GO" id="GO:0017111">
    <property type="term" value="F:ribonucleoside triphosphate phosphatase activity"/>
    <property type="evidence" value="ECO:0007669"/>
    <property type="project" value="TreeGrafter"/>
</dbReference>
<organism evidence="2 3">
    <name type="scientific">Circinella minor</name>
    <dbReference type="NCBI Taxonomy" id="1195481"/>
    <lineage>
        <taxon>Eukaryota</taxon>
        <taxon>Fungi</taxon>
        <taxon>Fungi incertae sedis</taxon>
        <taxon>Mucoromycota</taxon>
        <taxon>Mucoromycotina</taxon>
        <taxon>Mucoromycetes</taxon>
        <taxon>Mucorales</taxon>
        <taxon>Lichtheimiaceae</taxon>
        <taxon>Circinella</taxon>
    </lineage>
</organism>
<keyword evidence="3" id="KW-1185">Reference proteome</keyword>
<proteinExistence type="predicted"/>
<dbReference type="Pfam" id="PF01663">
    <property type="entry name" value="Phosphodiest"/>
    <property type="match status" value="1"/>
</dbReference>
<reference evidence="2 3" key="1">
    <citation type="submission" date="2020-12" db="EMBL/GenBank/DDBJ databases">
        <title>Metabolic potential, ecology and presence of endohyphal bacteria is reflected in genomic diversity of Mucoromycotina.</title>
        <authorList>
            <person name="Muszewska A."/>
            <person name="Okrasinska A."/>
            <person name="Steczkiewicz K."/>
            <person name="Drgas O."/>
            <person name="Orlowska M."/>
            <person name="Perlinska-Lenart U."/>
            <person name="Aleksandrzak-Piekarczyk T."/>
            <person name="Szatraj K."/>
            <person name="Zielenkiewicz U."/>
            <person name="Pilsyk S."/>
            <person name="Malc E."/>
            <person name="Mieczkowski P."/>
            <person name="Kruszewska J.S."/>
            <person name="Biernat P."/>
            <person name="Pawlowska J."/>
        </authorList>
    </citation>
    <scope>NUCLEOTIDE SEQUENCE [LARGE SCALE GENOMIC DNA]</scope>
    <source>
        <strain evidence="2 3">CBS 142.35</strain>
    </source>
</reference>
<dbReference type="InterPro" id="IPR017850">
    <property type="entry name" value="Alkaline_phosphatase_core_sf"/>
</dbReference>
<feature type="compositionally biased region" description="Polar residues" evidence="1">
    <location>
        <begin position="1"/>
        <end position="22"/>
    </location>
</feature>
<dbReference type="GO" id="GO:0009141">
    <property type="term" value="P:nucleoside triphosphate metabolic process"/>
    <property type="evidence" value="ECO:0007669"/>
    <property type="project" value="TreeGrafter"/>
</dbReference>
<dbReference type="GO" id="GO:0047429">
    <property type="term" value="F:nucleoside triphosphate diphosphatase activity"/>
    <property type="evidence" value="ECO:0007669"/>
    <property type="project" value="TreeGrafter"/>
</dbReference>
<dbReference type="OrthoDB" id="415411at2759"/>
<dbReference type="AlphaFoldDB" id="A0A8H7VCL2"/>
<dbReference type="PANTHER" id="PTHR10151:SF120">
    <property type="entry name" value="BIS(5'-ADENOSYL)-TRIPHOSPHATASE"/>
    <property type="match status" value="1"/>
</dbReference>
<dbReference type="Proteomes" id="UP000646827">
    <property type="component" value="Unassembled WGS sequence"/>
</dbReference>
<gene>
    <name evidence="2" type="ORF">INT45_003607</name>
</gene>
<evidence type="ECO:0000313" key="3">
    <source>
        <dbReference type="Proteomes" id="UP000646827"/>
    </source>
</evidence>
<sequence length="406" mass="46580">MSDSSNKQVKSSKTSLPQSTDAASYGALPVAHGNGMSDPSQNENERQSLLSPRRQRRPITFPNHWSLVTGLYPESHGIVGNYFYDPFLNDSFYYKSPEKSWDEKWWGGEPIWNTAVRQGVRSGTIMWPGCSTVFENNLQPSLVIEFNNDVTFDEKVDLGLNWLDLPIEERPQFINMYVQQIDQAGHQYGPYANQTLTQLQLADKSIGRLLKGLEQRNLTDIVHLIIVSDHGMSATSDTRTIFYDDEFTKDEMSRIQSVEGDPLLLIRPYNEEDDSVDVLYNAFLRLQKKKGGHMRVYKRQDIPDRFRFKNHVRIPPLMVLPDNEWIITTRDRTWSSKGVHGYDNLDPQSRAIFVGSGPTFWEDYEPGTILAPFWNVELYSLFTRILGLEPAVNNGTLKGYLKSEEL</sequence>
<evidence type="ECO:0000313" key="2">
    <source>
        <dbReference type="EMBL" id="KAG2218181.1"/>
    </source>
</evidence>
<name>A0A8H7VCL2_9FUNG</name>
<dbReference type="SUPFAM" id="SSF53649">
    <property type="entry name" value="Alkaline phosphatase-like"/>
    <property type="match status" value="1"/>
</dbReference>
<dbReference type="CDD" id="cd16018">
    <property type="entry name" value="Enpp"/>
    <property type="match status" value="1"/>
</dbReference>
<accession>A0A8H7VCL2</accession>
<comment type="caution">
    <text evidence="2">The sequence shown here is derived from an EMBL/GenBank/DDBJ whole genome shotgun (WGS) entry which is preliminary data.</text>
</comment>